<protein>
    <submittedName>
        <fullName evidence="2">Uncharacterized protein</fullName>
    </submittedName>
</protein>
<sequence length="156" mass="17749">MFGRQPTLPVDLILGTNPPTETHRTHSEYVQNLRQRLHESYTLAVESSKKAGERNKLRFDAKVRTAELVEGDRVLVRNVSVRGKHKLADRWERLVHIVVKRIDGGPVYVVKPERGSGPHHTLHRDLLLPCGFLPVEETPEQGPGSSKARKMIQREI</sequence>
<comment type="caution">
    <text evidence="2">The sequence shown here is derived from an EMBL/GenBank/DDBJ whole genome shotgun (WGS) entry which is preliminary data.</text>
</comment>
<proteinExistence type="predicted"/>
<evidence type="ECO:0000313" key="3">
    <source>
        <dbReference type="Proteomes" id="UP001346869"/>
    </source>
</evidence>
<feature type="compositionally biased region" description="Basic residues" evidence="1">
    <location>
        <begin position="147"/>
        <end position="156"/>
    </location>
</feature>
<dbReference type="AlphaFoldDB" id="A0AAN7XEM2"/>
<reference evidence="2 3" key="1">
    <citation type="journal article" date="2023" name="Genes (Basel)">
        <title>Chromosome-Level Genome Assembly and Circadian Gene Repertoire of the Patagonia Blennie Eleginops maclovinus-The Closest Ancestral Proxy of Antarctic Cryonotothenioids.</title>
        <authorList>
            <person name="Cheng C.C."/>
            <person name="Rivera-Colon A.G."/>
            <person name="Minhas B.F."/>
            <person name="Wilson L."/>
            <person name="Rayamajhi N."/>
            <person name="Vargas-Chacoff L."/>
            <person name="Catchen J.M."/>
        </authorList>
    </citation>
    <scope>NUCLEOTIDE SEQUENCE [LARGE SCALE GENOMIC DNA]</scope>
    <source>
        <strain evidence="2">JMC-PN-2008</strain>
    </source>
</reference>
<dbReference type="EMBL" id="JAUZQC010000015">
    <property type="protein sequence ID" value="KAK5859266.1"/>
    <property type="molecule type" value="Genomic_DNA"/>
</dbReference>
<organism evidence="2 3">
    <name type="scientific">Eleginops maclovinus</name>
    <name type="common">Patagonian blennie</name>
    <name type="synonym">Eleginus maclovinus</name>
    <dbReference type="NCBI Taxonomy" id="56733"/>
    <lineage>
        <taxon>Eukaryota</taxon>
        <taxon>Metazoa</taxon>
        <taxon>Chordata</taxon>
        <taxon>Craniata</taxon>
        <taxon>Vertebrata</taxon>
        <taxon>Euteleostomi</taxon>
        <taxon>Actinopterygii</taxon>
        <taxon>Neopterygii</taxon>
        <taxon>Teleostei</taxon>
        <taxon>Neoteleostei</taxon>
        <taxon>Acanthomorphata</taxon>
        <taxon>Eupercaria</taxon>
        <taxon>Perciformes</taxon>
        <taxon>Notothenioidei</taxon>
        <taxon>Eleginopidae</taxon>
        <taxon>Eleginops</taxon>
    </lineage>
</organism>
<keyword evidence="3" id="KW-1185">Reference proteome</keyword>
<evidence type="ECO:0000313" key="2">
    <source>
        <dbReference type="EMBL" id="KAK5859266.1"/>
    </source>
</evidence>
<gene>
    <name evidence="2" type="ORF">PBY51_003347</name>
</gene>
<accession>A0AAN7XEM2</accession>
<dbReference type="Proteomes" id="UP001346869">
    <property type="component" value="Unassembled WGS sequence"/>
</dbReference>
<feature type="region of interest" description="Disordered" evidence="1">
    <location>
        <begin position="137"/>
        <end position="156"/>
    </location>
</feature>
<evidence type="ECO:0000256" key="1">
    <source>
        <dbReference type="SAM" id="MobiDB-lite"/>
    </source>
</evidence>
<reference evidence="2 3" key="2">
    <citation type="journal article" date="2023" name="Mol. Biol. Evol.">
        <title>Genomics of Secondarily Temperate Adaptation in the Only Non-Antarctic Icefish.</title>
        <authorList>
            <person name="Rivera-Colon A.G."/>
            <person name="Rayamajhi N."/>
            <person name="Minhas B.F."/>
            <person name="Madrigal G."/>
            <person name="Bilyk K.T."/>
            <person name="Yoon V."/>
            <person name="Hune M."/>
            <person name="Gregory S."/>
            <person name="Cheng C.H.C."/>
            <person name="Catchen J.M."/>
        </authorList>
    </citation>
    <scope>NUCLEOTIDE SEQUENCE [LARGE SCALE GENOMIC DNA]</scope>
    <source>
        <strain evidence="2">JMC-PN-2008</strain>
    </source>
</reference>
<name>A0AAN7XEM2_ELEMC</name>